<dbReference type="EMBL" id="JAKMXF010000266">
    <property type="protein sequence ID" value="KAI6653644.1"/>
    <property type="molecule type" value="Genomic_DNA"/>
</dbReference>
<keyword evidence="1" id="KW-0433">Leucine-rich repeat</keyword>
<evidence type="ECO:0000256" key="1">
    <source>
        <dbReference type="ARBA" id="ARBA00022614"/>
    </source>
</evidence>
<dbReference type="PANTHER" id="PTHR48051:SF1">
    <property type="entry name" value="RAS SUPPRESSOR PROTEIN 1"/>
    <property type="match status" value="1"/>
</dbReference>
<dbReference type="SUPFAM" id="SSF52058">
    <property type="entry name" value="L domain-like"/>
    <property type="match status" value="1"/>
</dbReference>
<keyword evidence="2" id="KW-0677">Repeat</keyword>
<organism evidence="3 4">
    <name type="scientific">Oopsacas minuta</name>
    <dbReference type="NCBI Taxonomy" id="111878"/>
    <lineage>
        <taxon>Eukaryota</taxon>
        <taxon>Metazoa</taxon>
        <taxon>Porifera</taxon>
        <taxon>Hexactinellida</taxon>
        <taxon>Hexasterophora</taxon>
        <taxon>Lyssacinosida</taxon>
        <taxon>Leucopsacidae</taxon>
        <taxon>Oopsacas</taxon>
    </lineage>
</organism>
<dbReference type="InterPro" id="IPR050216">
    <property type="entry name" value="LRR_domain-containing"/>
</dbReference>
<dbReference type="GO" id="GO:0005737">
    <property type="term" value="C:cytoplasm"/>
    <property type="evidence" value="ECO:0007669"/>
    <property type="project" value="TreeGrafter"/>
</dbReference>
<proteinExistence type="predicted"/>
<dbReference type="AlphaFoldDB" id="A0AAV7JYS7"/>
<evidence type="ECO:0000313" key="4">
    <source>
        <dbReference type="Proteomes" id="UP001165289"/>
    </source>
</evidence>
<keyword evidence="4" id="KW-1185">Reference proteome</keyword>
<dbReference type="InterPro" id="IPR032675">
    <property type="entry name" value="LRR_dom_sf"/>
</dbReference>
<dbReference type="InterPro" id="IPR001611">
    <property type="entry name" value="Leu-rich_rpt"/>
</dbReference>
<accession>A0AAV7JYS7</accession>
<dbReference type="PANTHER" id="PTHR48051">
    <property type="match status" value="1"/>
</dbReference>
<protein>
    <recommendedName>
        <fullName evidence="5">Roc domain-containing protein</fullName>
    </recommendedName>
</protein>
<evidence type="ECO:0008006" key="5">
    <source>
        <dbReference type="Google" id="ProtNLM"/>
    </source>
</evidence>
<dbReference type="Gene3D" id="3.80.10.10">
    <property type="entry name" value="Ribonuclease Inhibitor"/>
    <property type="match status" value="1"/>
</dbReference>
<dbReference type="SUPFAM" id="SSF52540">
    <property type="entry name" value="P-loop containing nucleoside triphosphate hydrolases"/>
    <property type="match status" value="1"/>
</dbReference>
<gene>
    <name evidence="3" type="ORF">LOD99_3539</name>
</gene>
<sequence>MHCSFVVVHERRAIQEITRVTPHQVNLLSESIHVNFIEGRGLVEEHTETLPDIIIILFDLNIREPCKNIQPWLVECKRINKDAHITLIGTHLENPEARILDTETIDELCIKQEVSLSYYEVGSAEIVTRYQNIILTNIASLVSIQKLNKLKGTEKAKYLDMVYRWSFSNNSFELTSTLYDNDFHPTKLVVGQFAKQAGMSLFNKFPAIQYCMVTNKLAINPDEYSMQPMYANTTNNRYSSTWEPQDMEQPLKTEGCRAQYIPRLMIDWSNKKLRCLHPSWFSFKTDLFNYHKLSVVKLRNNKLHFIPREIYTTPDLIYLDISHNRLSFLPGFWILGSKIQILLANDNNILTIDLENYGFEEENFETQNTKELKVAKSAISPSNSQDLFGLFGEDFFKKSKCQIWMLQLQNNNLKEIQVTLLDCLKLLEYLDISNNPIKVFNGHLNNTLKFLNVDNLPLISPPRYIADLGLTNIRTYLTQLNLSDSNNIWNRHRIVVIGLSKSGKTSLIHKLLEKPIQQKSERMTQGLKIYEWKTRSKTLQFWKRLDSLFDIWDFSGDSIFQPLYNMFRPSSSLHVIVCNMVELLKDIKFQNSLREPLRVLLMSIQAVSWKKDRSLTCVLVFTHLDEILKDERDTKKVVIINSISQYIKDMNLVLINDMTNSVYSSPSSKLGKVNPDGVNLVPSVIDVQFVSSLTGEGMPKLTARLTQDICIRLEQAAYAKSVPLLYLEFEKRIREVRENVRTRIKKKSCSIQPFEKFFTQPLVCSDDIYHSLRGTGFLRSEIGHDLSKEAVSDMITFFHEV</sequence>
<name>A0AAV7JYS7_9METZ</name>
<dbReference type="PROSITE" id="PS51450">
    <property type="entry name" value="LRR"/>
    <property type="match status" value="1"/>
</dbReference>
<dbReference type="Proteomes" id="UP001165289">
    <property type="component" value="Unassembled WGS sequence"/>
</dbReference>
<dbReference type="Pfam" id="PF08477">
    <property type="entry name" value="Roc"/>
    <property type="match status" value="1"/>
</dbReference>
<dbReference type="InterPro" id="IPR027417">
    <property type="entry name" value="P-loop_NTPase"/>
</dbReference>
<reference evidence="3 4" key="1">
    <citation type="journal article" date="2023" name="BMC Biol.">
        <title>The compact genome of the sponge Oopsacas minuta (Hexactinellida) is lacking key metazoan core genes.</title>
        <authorList>
            <person name="Santini S."/>
            <person name="Schenkelaars Q."/>
            <person name="Jourda C."/>
            <person name="Duchesne M."/>
            <person name="Belahbib H."/>
            <person name="Rocher C."/>
            <person name="Selva M."/>
            <person name="Riesgo A."/>
            <person name="Vervoort M."/>
            <person name="Leys S.P."/>
            <person name="Kodjabachian L."/>
            <person name="Le Bivic A."/>
            <person name="Borchiellini C."/>
            <person name="Claverie J.M."/>
            <person name="Renard E."/>
        </authorList>
    </citation>
    <scope>NUCLEOTIDE SEQUENCE [LARGE SCALE GENOMIC DNA]</scope>
    <source>
        <strain evidence="3">SPO-2</strain>
    </source>
</reference>
<dbReference type="Gene3D" id="3.40.50.300">
    <property type="entry name" value="P-loop containing nucleotide triphosphate hydrolases"/>
    <property type="match status" value="2"/>
</dbReference>
<comment type="caution">
    <text evidence="3">The sequence shown here is derived from an EMBL/GenBank/DDBJ whole genome shotgun (WGS) entry which is preliminary data.</text>
</comment>
<evidence type="ECO:0000256" key="2">
    <source>
        <dbReference type="ARBA" id="ARBA00022737"/>
    </source>
</evidence>
<evidence type="ECO:0000313" key="3">
    <source>
        <dbReference type="EMBL" id="KAI6653644.1"/>
    </source>
</evidence>